<dbReference type="GeneID" id="54470790"/>
<evidence type="ECO:0000313" key="1">
    <source>
        <dbReference type="EMBL" id="KAF2487706.1"/>
    </source>
</evidence>
<organism evidence="1 2">
    <name type="scientific">Neohortaea acidophila</name>
    <dbReference type="NCBI Taxonomy" id="245834"/>
    <lineage>
        <taxon>Eukaryota</taxon>
        <taxon>Fungi</taxon>
        <taxon>Dikarya</taxon>
        <taxon>Ascomycota</taxon>
        <taxon>Pezizomycotina</taxon>
        <taxon>Dothideomycetes</taxon>
        <taxon>Dothideomycetidae</taxon>
        <taxon>Mycosphaerellales</taxon>
        <taxon>Teratosphaeriaceae</taxon>
        <taxon>Neohortaea</taxon>
    </lineage>
</organism>
<dbReference type="Proteomes" id="UP000799767">
    <property type="component" value="Unassembled WGS sequence"/>
</dbReference>
<dbReference type="EMBL" id="MU001631">
    <property type="protein sequence ID" value="KAF2487706.1"/>
    <property type="molecule type" value="Genomic_DNA"/>
</dbReference>
<proteinExistence type="predicted"/>
<dbReference type="RefSeq" id="XP_033594275.1">
    <property type="nucleotide sequence ID" value="XM_033729788.1"/>
</dbReference>
<reference evidence="1" key="1">
    <citation type="journal article" date="2020" name="Stud. Mycol.">
        <title>101 Dothideomycetes genomes: a test case for predicting lifestyles and emergence of pathogens.</title>
        <authorList>
            <person name="Haridas S."/>
            <person name="Albert R."/>
            <person name="Binder M."/>
            <person name="Bloem J."/>
            <person name="Labutti K."/>
            <person name="Salamov A."/>
            <person name="Andreopoulos B."/>
            <person name="Baker S."/>
            <person name="Barry K."/>
            <person name="Bills G."/>
            <person name="Bluhm B."/>
            <person name="Cannon C."/>
            <person name="Castanera R."/>
            <person name="Culley D."/>
            <person name="Daum C."/>
            <person name="Ezra D."/>
            <person name="Gonzalez J."/>
            <person name="Henrissat B."/>
            <person name="Kuo A."/>
            <person name="Liang C."/>
            <person name="Lipzen A."/>
            <person name="Lutzoni F."/>
            <person name="Magnuson J."/>
            <person name="Mondo S."/>
            <person name="Nolan M."/>
            <person name="Ohm R."/>
            <person name="Pangilinan J."/>
            <person name="Park H.-J."/>
            <person name="Ramirez L."/>
            <person name="Alfaro M."/>
            <person name="Sun H."/>
            <person name="Tritt A."/>
            <person name="Yoshinaga Y."/>
            <person name="Zwiers L.-H."/>
            <person name="Turgeon B."/>
            <person name="Goodwin S."/>
            <person name="Spatafora J."/>
            <person name="Crous P."/>
            <person name="Grigoriev I."/>
        </authorList>
    </citation>
    <scope>NUCLEOTIDE SEQUENCE</scope>
    <source>
        <strain evidence="1">CBS 113389</strain>
    </source>
</reference>
<sequence>MIRTTSASNILITYPYSTSVSNMKITLCLTALLFGSSLASPLVDRPLANPLVSRSLANPHIGRTGPYNITTEDGLYIEVGTDLVRHQASQIYPELLGDEALAFTSWKVTAGAGRAAYVAIGYYAFIDQGQVITDTVNACHDAEGNFSFTKECVNGAAVSLLQYGLLGYYGKSVTSANTHVTVISFAAARAAAGLAKPPAANSASSRAKRQSDNCYTLSQVGIPQTTFTGNSGVKMTTINDCPYIIPTKSLAGWQATMGQSGGIVDLMFANGAWAVQMSLCTQAFNNVELDVNVHASFEITDNITDCEDQVSGQGICTASEN</sequence>
<protein>
    <submittedName>
        <fullName evidence="1">Uncharacterized protein</fullName>
    </submittedName>
</protein>
<dbReference type="AlphaFoldDB" id="A0A6A6Q6W3"/>
<gene>
    <name evidence="1" type="ORF">BDY17DRAFT_16878</name>
</gene>
<accession>A0A6A6Q6W3</accession>
<name>A0A6A6Q6W3_9PEZI</name>
<evidence type="ECO:0000313" key="2">
    <source>
        <dbReference type="Proteomes" id="UP000799767"/>
    </source>
</evidence>
<keyword evidence="2" id="KW-1185">Reference proteome</keyword>